<evidence type="ECO:0000313" key="3">
    <source>
        <dbReference type="Proteomes" id="UP001066276"/>
    </source>
</evidence>
<feature type="compositionally biased region" description="Basic and acidic residues" evidence="1">
    <location>
        <begin position="96"/>
        <end position="109"/>
    </location>
</feature>
<protein>
    <submittedName>
        <fullName evidence="2">Uncharacterized protein</fullName>
    </submittedName>
</protein>
<gene>
    <name evidence="2" type="ORF">NDU88_001081</name>
</gene>
<name>A0AAV7KPC1_PLEWA</name>
<reference evidence="2" key="1">
    <citation type="journal article" date="2022" name="bioRxiv">
        <title>Sequencing and chromosome-scale assembly of the giantPleurodeles waltlgenome.</title>
        <authorList>
            <person name="Brown T."/>
            <person name="Elewa A."/>
            <person name="Iarovenko S."/>
            <person name="Subramanian E."/>
            <person name="Araus A.J."/>
            <person name="Petzold A."/>
            <person name="Susuki M."/>
            <person name="Suzuki K.-i.T."/>
            <person name="Hayashi T."/>
            <person name="Toyoda A."/>
            <person name="Oliveira C."/>
            <person name="Osipova E."/>
            <person name="Leigh N.D."/>
            <person name="Simon A."/>
            <person name="Yun M.H."/>
        </authorList>
    </citation>
    <scope>NUCLEOTIDE SEQUENCE</scope>
    <source>
        <strain evidence="2">20211129_DDA</strain>
        <tissue evidence="2">Liver</tissue>
    </source>
</reference>
<dbReference type="Proteomes" id="UP001066276">
    <property type="component" value="Chromosome 12"/>
</dbReference>
<dbReference type="AlphaFoldDB" id="A0AAV7KPC1"/>
<sequence>MSSIIREILSGNWSELSVGYVDMAPKSMRITREKAEKGDGVIIEGRQTGEVRQTRAKDKSSGCQAGTFITEKDNQELANPPGEQSQDSVELPADQESDRLTREPRRQAELPEGTTGATTNKGIQPQADFI</sequence>
<evidence type="ECO:0000313" key="2">
    <source>
        <dbReference type="EMBL" id="KAJ1080892.1"/>
    </source>
</evidence>
<keyword evidence="3" id="KW-1185">Reference proteome</keyword>
<accession>A0AAV7KPC1</accession>
<evidence type="ECO:0000256" key="1">
    <source>
        <dbReference type="SAM" id="MobiDB-lite"/>
    </source>
</evidence>
<comment type="caution">
    <text evidence="2">The sequence shown here is derived from an EMBL/GenBank/DDBJ whole genome shotgun (WGS) entry which is preliminary data.</text>
</comment>
<organism evidence="2 3">
    <name type="scientific">Pleurodeles waltl</name>
    <name type="common">Iberian ribbed newt</name>
    <dbReference type="NCBI Taxonomy" id="8319"/>
    <lineage>
        <taxon>Eukaryota</taxon>
        <taxon>Metazoa</taxon>
        <taxon>Chordata</taxon>
        <taxon>Craniata</taxon>
        <taxon>Vertebrata</taxon>
        <taxon>Euteleostomi</taxon>
        <taxon>Amphibia</taxon>
        <taxon>Batrachia</taxon>
        <taxon>Caudata</taxon>
        <taxon>Salamandroidea</taxon>
        <taxon>Salamandridae</taxon>
        <taxon>Pleurodelinae</taxon>
        <taxon>Pleurodeles</taxon>
    </lineage>
</organism>
<dbReference type="EMBL" id="JANPWB010000016">
    <property type="protein sequence ID" value="KAJ1080892.1"/>
    <property type="molecule type" value="Genomic_DNA"/>
</dbReference>
<proteinExistence type="predicted"/>
<feature type="compositionally biased region" description="Basic and acidic residues" evidence="1">
    <location>
        <begin position="47"/>
        <end position="60"/>
    </location>
</feature>
<feature type="region of interest" description="Disordered" evidence="1">
    <location>
        <begin position="39"/>
        <end position="130"/>
    </location>
</feature>